<evidence type="ECO:0000313" key="1">
    <source>
        <dbReference type="EMBL" id="MFC5567286.1"/>
    </source>
</evidence>
<dbReference type="Proteomes" id="UP001596056">
    <property type="component" value="Unassembled WGS sequence"/>
</dbReference>
<gene>
    <name evidence="1" type="ORF">ACFPOC_12810</name>
</gene>
<proteinExistence type="predicted"/>
<organism evidence="1 2">
    <name type="scientific">Rubellimicrobium aerolatum</name>
    <dbReference type="NCBI Taxonomy" id="490979"/>
    <lineage>
        <taxon>Bacteria</taxon>
        <taxon>Pseudomonadati</taxon>
        <taxon>Pseudomonadota</taxon>
        <taxon>Alphaproteobacteria</taxon>
        <taxon>Rhodobacterales</taxon>
        <taxon>Roseobacteraceae</taxon>
        <taxon>Rubellimicrobium</taxon>
    </lineage>
</organism>
<name>A0ABW0SEC2_9RHOB</name>
<evidence type="ECO:0000313" key="2">
    <source>
        <dbReference type="Proteomes" id="UP001596056"/>
    </source>
</evidence>
<comment type="caution">
    <text evidence="1">The sequence shown here is derived from an EMBL/GenBank/DDBJ whole genome shotgun (WGS) entry which is preliminary data.</text>
</comment>
<dbReference type="RefSeq" id="WP_209839525.1">
    <property type="nucleotide sequence ID" value="NZ_JAGGJP010000005.1"/>
</dbReference>
<keyword evidence="2" id="KW-1185">Reference proteome</keyword>
<sequence length="115" mass="12234">MELNLNAETINAASTPEEFALIFKQAATAALAIAIRDGLQNAMSAVELQGNPNIDGWKAFIGGLHAEISWAKPAKEIRPLSQITAFTKCDYADADGWSNLVGVNVEVGISIKGTF</sequence>
<reference evidence="2" key="1">
    <citation type="journal article" date="2019" name="Int. J. Syst. Evol. Microbiol.">
        <title>The Global Catalogue of Microorganisms (GCM) 10K type strain sequencing project: providing services to taxonomists for standard genome sequencing and annotation.</title>
        <authorList>
            <consortium name="The Broad Institute Genomics Platform"/>
            <consortium name="The Broad Institute Genome Sequencing Center for Infectious Disease"/>
            <person name="Wu L."/>
            <person name="Ma J."/>
        </authorList>
    </citation>
    <scope>NUCLEOTIDE SEQUENCE [LARGE SCALE GENOMIC DNA]</scope>
    <source>
        <strain evidence="2">KACC 11588</strain>
    </source>
</reference>
<accession>A0ABW0SEC2</accession>
<protein>
    <submittedName>
        <fullName evidence="1">Uncharacterized protein</fullName>
    </submittedName>
</protein>
<dbReference type="EMBL" id="JBHSNA010000013">
    <property type="protein sequence ID" value="MFC5567286.1"/>
    <property type="molecule type" value="Genomic_DNA"/>
</dbReference>